<keyword evidence="3" id="KW-0732">Signal</keyword>
<evidence type="ECO:0000259" key="4">
    <source>
        <dbReference type="PROSITE" id="PS51162"/>
    </source>
</evidence>
<comment type="caution">
    <text evidence="5">The sequence shown here is derived from an EMBL/GenBank/DDBJ whole genome shotgun (WGS) entry which is preliminary data.</text>
</comment>
<comment type="caution">
    <text evidence="2">Lacks conserved residue(s) required for the propagation of feature annotation.</text>
</comment>
<dbReference type="PROSITE" id="PS51162">
    <property type="entry name" value="THYROGLOBULIN_1_2"/>
    <property type="match status" value="1"/>
</dbReference>
<dbReference type="Gene3D" id="4.10.800.10">
    <property type="entry name" value="Thyroglobulin type-1"/>
    <property type="match status" value="1"/>
</dbReference>
<dbReference type="InterPro" id="IPR000716">
    <property type="entry name" value="Thyroglobulin_1"/>
</dbReference>
<feature type="disulfide bond" evidence="2">
    <location>
        <begin position="62"/>
        <end position="82"/>
    </location>
</feature>
<accession>A0A8X6X2S3</accession>
<keyword evidence="6" id="KW-1185">Reference proteome</keyword>
<evidence type="ECO:0000313" key="5">
    <source>
        <dbReference type="EMBL" id="GFY45898.1"/>
    </source>
</evidence>
<evidence type="ECO:0000256" key="3">
    <source>
        <dbReference type="SAM" id="SignalP"/>
    </source>
</evidence>
<feature type="domain" description="Thyroglobulin type-1" evidence="4">
    <location>
        <begin position="22"/>
        <end position="82"/>
    </location>
</feature>
<dbReference type="Pfam" id="PF00086">
    <property type="entry name" value="Thyroglobulin_1"/>
    <property type="match status" value="1"/>
</dbReference>
<dbReference type="Proteomes" id="UP000886998">
    <property type="component" value="Unassembled WGS sequence"/>
</dbReference>
<reference evidence="5" key="1">
    <citation type="submission" date="2020-08" db="EMBL/GenBank/DDBJ databases">
        <title>Multicomponent nature underlies the extraordinary mechanical properties of spider dragline silk.</title>
        <authorList>
            <person name="Kono N."/>
            <person name="Nakamura H."/>
            <person name="Mori M."/>
            <person name="Yoshida Y."/>
            <person name="Ohtoshi R."/>
            <person name="Malay A.D."/>
            <person name="Moran D.A.P."/>
            <person name="Tomita M."/>
            <person name="Numata K."/>
            <person name="Arakawa K."/>
        </authorList>
    </citation>
    <scope>NUCLEOTIDE SEQUENCE</scope>
</reference>
<proteinExistence type="predicted"/>
<evidence type="ECO:0000256" key="2">
    <source>
        <dbReference type="PROSITE-ProRule" id="PRU00500"/>
    </source>
</evidence>
<protein>
    <recommendedName>
        <fullName evidence="4">Thyroglobulin type-1 domain-containing protein</fullName>
    </recommendedName>
</protein>
<dbReference type="SUPFAM" id="SSF57610">
    <property type="entry name" value="Thyroglobulin type-1 domain"/>
    <property type="match status" value="1"/>
</dbReference>
<feature type="disulfide bond" evidence="2">
    <location>
        <begin position="53"/>
        <end position="60"/>
    </location>
</feature>
<keyword evidence="1 2" id="KW-1015">Disulfide bond</keyword>
<dbReference type="OrthoDB" id="406800at2759"/>
<organism evidence="5 6">
    <name type="scientific">Trichonephila inaurata madagascariensis</name>
    <dbReference type="NCBI Taxonomy" id="2747483"/>
    <lineage>
        <taxon>Eukaryota</taxon>
        <taxon>Metazoa</taxon>
        <taxon>Ecdysozoa</taxon>
        <taxon>Arthropoda</taxon>
        <taxon>Chelicerata</taxon>
        <taxon>Arachnida</taxon>
        <taxon>Araneae</taxon>
        <taxon>Araneomorphae</taxon>
        <taxon>Entelegynae</taxon>
        <taxon>Araneoidea</taxon>
        <taxon>Nephilidae</taxon>
        <taxon>Trichonephila</taxon>
        <taxon>Trichonephila inaurata</taxon>
    </lineage>
</organism>
<evidence type="ECO:0000313" key="6">
    <source>
        <dbReference type="Proteomes" id="UP000886998"/>
    </source>
</evidence>
<feature type="signal peptide" evidence="3">
    <location>
        <begin position="1"/>
        <end position="21"/>
    </location>
</feature>
<feature type="chain" id="PRO_5036472747" description="Thyroglobulin type-1 domain-containing protein" evidence="3">
    <location>
        <begin position="22"/>
        <end position="102"/>
    </location>
</feature>
<sequence length="102" mass="11690">MIRTGILLVVVLGVLVQIVKSDKNCTSGITPLGFMMKMKPKCNEHGKYLFMQCFEDSKFCACFSKRGFPITPPLSILKSCKCLVKKHRKRILRYARRLYTSV</sequence>
<gene>
    <name evidence="5" type="ORF">TNIN_320051</name>
</gene>
<dbReference type="AlphaFoldDB" id="A0A8X6X2S3"/>
<evidence type="ECO:0000256" key="1">
    <source>
        <dbReference type="ARBA" id="ARBA00023157"/>
    </source>
</evidence>
<name>A0A8X6X2S3_9ARAC</name>
<dbReference type="InterPro" id="IPR036857">
    <property type="entry name" value="Thyroglobulin_1_sf"/>
</dbReference>
<dbReference type="EMBL" id="BMAV01005107">
    <property type="protein sequence ID" value="GFY45898.1"/>
    <property type="molecule type" value="Genomic_DNA"/>
</dbReference>